<keyword evidence="1" id="KW-0732">Signal</keyword>
<dbReference type="Proteomes" id="UP001610063">
    <property type="component" value="Unassembled WGS sequence"/>
</dbReference>
<organism evidence="2 3">
    <name type="scientific">Marinoscillum luteum</name>
    <dbReference type="NCBI Taxonomy" id="861051"/>
    <lineage>
        <taxon>Bacteria</taxon>
        <taxon>Pseudomonadati</taxon>
        <taxon>Bacteroidota</taxon>
        <taxon>Cytophagia</taxon>
        <taxon>Cytophagales</taxon>
        <taxon>Reichenbachiellaceae</taxon>
        <taxon>Marinoscillum</taxon>
    </lineage>
</organism>
<name>A0ABW7N9M8_9BACT</name>
<dbReference type="EMBL" id="JBIPKE010000017">
    <property type="protein sequence ID" value="MFH6984207.1"/>
    <property type="molecule type" value="Genomic_DNA"/>
</dbReference>
<evidence type="ECO:0000313" key="3">
    <source>
        <dbReference type="Proteomes" id="UP001610063"/>
    </source>
</evidence>
<feature type="signal peptide" evidence="1">
    <location>
        <begin position="1"/>
        <end position="19"/>
    </location>
</feature>
<keyword evidence="3" id="KW-1185">Reference proteome</keyword>
<proteinExistence type="predicted"/>
<dbReference type="Pfam" id="PF20230">
    <property type="entry name" value="DUF6588"/>
    <property type="match status" value="1"/>
</dbReference>
<dbReference type="InterPro" id="IPR046495">
    <property type="entry name" value="DUF6588"/>
</dbReference>
<comment type="caution">
    <text evidence="2">The sequence shown here is derived from an EMBL/GenBank/DDBJ whole genome shotgun (WGS) entry which is preliminary data.</text>
</comment>
<dbReference type="RefSeq" id="WP_395417602.1">
    <property type="nucleotide sequence ID" value="NZ_JBIPKE010000017.1"/>
</dbReference>
<reference evidence="2 3" key="1">
    <citation type="journal article" date="2013" name="Int. J. Syst. Evol. Microbiol.">
        <title>Marinoscillum luteum sp. nov., isolated from marine sediment.</title>
        <authorList>
            <person name="Cha I.T."/>
            <person name="Park S.J."/>
            <person name="Kim S.J."/>
            <person name="Kim J.G."/>
            <person name="Jung M.Y."/>
            <person name="Shin K.S."/>
            <person name="Kwon K.K."/>
            <person name="Yang S.H."/>
            <person name="Seo Y.S."/>
            <person name="Rhee S.K."/>
        </authorList>
    </citation>
    <scope>NUCLEOTIDE SEQUENCE [LARGE SCALE GENOMIC DNA]</scope>
    <source>
        <strain evidence="2 3">KCTC 23939</strain>
    </source>
</reference>
<protein>
    <submittedName>
        <fullName evidence="2">DUF6588 family protein</fullName>
    </submittedName>
</protein>
<gene>
    <name evidence="2" type="ORF">ACHKAR_12200</name>
</gene>
<evidence type="ECO:0000313" key="2">
    <source>
        <dbReference type="EMBL" id="MFH6984207.1"/>
    </source>
</evidence>
<evidence type="ECO:0000256" key="1">
    <source>
        <dbReference type="SAM" id="SignalP"/>
    </source>
</evidence>
<sequence>MKKIILIFILGAFITSSNAQDLDKFLEGGAENGEKLLEGYLEPAFVGFGYALNSGWYNTGKPHKVAGFDLTINANLAYVPQDAQFFKINPADYNNMTTAPAENGQTSYPTIMGPNLEADDIPYLVFDEGTEDEIRITAPTGLGMEESIGSNFVPAPSVQIGIGLIKNTELKLRLLPEQTFGDPGEQFTTKMFGLGVLHDVKQWIPGIKNLPFDLSGFFAFNTMKNSMEINADVPDQIGEFNVSGTTLQGIISKKLSVLTVYGGVGFSTSKVNFKMKGTYDGIPEVDPIDIEYKNGGLRANVGARLKLLIFTFHAEYAVQKYNTLTAGFGISIR</sequence>
<feature type="chain" id="PRO_5047070860" evidence="1">
    <location>
        <begin position="20"/>
        <end position="333"/>
    </location>
</feature>
<accession>A0ABW7N9M8</accession>